<organism evidence="2 3">
    <name type="scientific">Tilletiopsis washingtonensis</name>
    <dbReference type="NCBI Taxonomy" id="58919"/>
    <lineage>
        <taxon>Eukaryota</taxon>
        <taxon>Fungi</taxon>
        <taxon>Dikarya</taxon>
        <taxon>Basidiomycota</taxon>
        <taxon>Ustilaginomycotina</taxon>
        <taxon>Exobasidiomycetes</taxon>
        <taxon>Entylomatales</taxon>
        <taxon>Entylomatales incertae sedis</taxon>
        <taxon>Tilletiopsis</taxon>
    </lineage>
</organism>
<dbReference type="Proteomes" id="UP000245946">
    <property type="component" value="Unassembled WGS sequence"/>
</dbReference>
<feature type="compositionally biased region" description="Low complexity" evidence="1">
    <location>
        <begin position="32"/>
        <end position="47"/>
    </location>
</feature>
<dbReference type="AlphaFoldDB" id="A0A316Z7R0"/>
<dbReference type="EMBL" id="KZ819296">
    <property type="protein sequence ID" value="PWN97018.1"/>
    <property type="molecule type" value="Genomic_DNA"/>
</dbReference>
<gene>
    <name evidence="2" type="ORF">FA09DRAFT_57560</name>
</gene>
<evidence type="ECO:0000256" key="1">
    <source>
        <dbReference type="SAM" id="MobiDB-lite"/>
    </source>
</evidence>
<name>A0A316Z7R0_9BASI</name>
<evidence type="ECO:0000313" key="2">
    <source>
        <dbReference type="EMBL" id="PWN97018.1"/>
    </source>
</evidence>
<dbReference type="GeneID" id="37273271"/>
<protein>
    <submittedName>
        <fullName evidence="2">Uncharacterized protein</fullName>
    </submittedName>
</protein>
<proteinExistence type="predicted"/>
<feature type="region of interest" description="Disordered" evidence="1">
    <location>
        <begin position="30"/>
        <end position="88"/>
    </location>
</feature>
<keyword evidence="3" id="KW-1185">Reference proteome</keyword>
<reference evidence="2 3" key="1">
    <citation type="journal article" date="2018" name="Mol. Biol. Evol.">
        <title>Broad Genomic Sampling Reveals a Smut Pathogenic Ancestry of the Fungal Clade Ustilaginomycotina.</title>
        <authorList>
            <person name="Kijpornyongpan T."/>
            <person name="Mondo S.J."/>
            <person name="Barry K."/>
            <person name="Sandor L."/>
            <person name="Lee J."/>
            <person name="Lipzen A."/>
            <person name="Pangilinan J."/>
            <person name="LaButti K."/>
            <person name="Hainaut M."/>
            <person name="Henrissat B."/>
            <person name="Grigoriev I.V."/>
            <person name="Spatafora J.W."/>
            <person name="Aime M.C."/>
        </authorList>
    </citation>
    <scope>NUCLEOTIDE SEQUENCE [LARGE SCALE GENOMIC DNA]</scope>
    <source>
        <strain evidence="2 3">MCA 4186</strain>
    </source>
</reference>
<dbReference type="RefSeq" id="XP_025597297.1">
    <property type="nucleotide sequence ID" value="XM_025745727.1"/>
</dbReference>
<evidence type="ECO:0000313" key="3">
    <source>
        <dbReference type="Proteomes" id="UP000245946"/>
    </source>
</evidence>
<sequence length="88" mass="8823">MRDAAGVTDGSQDAAPPCAWPGRPCMMRPHTASRGAAAPAACGAPARVPQKESLGRSARRKGTGSGSMAPPYAASRPACCPSQPSCEA</sequence>
<feature type="region of interest" description="Disordered" evidence="1">
    <location>
        <begin position="1"/>
        <end position="20"/>
    </location>
</feature>
<accession>A0A316Z7R0</accession>